<evidence type="ECO:0000313" key="3">
    <source>
        <dbReference type="Proteomes" id="UP001151760"/>
    </source>
</evidence>
<evidence type="ECO:0000256" key="1">
    <source>
        <dbReference type="SAM" id="MobiDB-lite"/>
    </source>
</evidence>
<gene>
    <name evidence="2" type="ORF">Tco_1019538</name>
</gene>
<organism evidence="2 3">
    <name type="scientific">Tanacetum coccineum</name>
    <dbReference type="NCBI Taxonomy" id="301880"/>
    <lineage>
        <taxon>Eukaryota</taxon>
        <taxon>Viridiplantae</taxon>
        <taxon>Streptophyta</taxon>
        <taxon>Embryophyta</taxon>
        <taxon>Tracheophyta</taxon>
        <taxon>Spermatophyta</taxon>
        <taxon>Magnoliopsida</taxon>
        <taxon>eudicotyledons</taxon>
        <taxon>Gunneridae</taxon>
        <taxon>Pentapetalae</taxon>
        <taxon>asterids</taxon>
        <taxon>campanulids</taxon>
        <taxon>Asterales</taxon>
        <taxon>Asteraceae</taxon>
        <taxon>Asteroideae</taxon>
        <taxon>Anthemideae</taxon>
        <taxon>Anthemidinae</taxon>
        <taxon>Tanacetum</taxon>
    </lineage>
</organism>
<reference evidence="2" key="2">
    <citation type="submission" date="2022-01" db="EMBL/GenBank/DDBJ databases">
        <authorList>
            <person name="Yamashiro T."/>
            <person name="Shiraishi A."/>
            <person name="Satake H."/>
            <person name="Nakayama K."/>
        </authorList>
    </citation>
    <scope>NUCLEOTIDE SEQUENCE</scope>
</reference>
<dbReference type="EMBL" id="BQNB010017865">
    <property type="protein sequence ID" value="GJT68058.1"/>
    <property type="molecule type" value="Genomic_DNA"/>
</dbReference>
<protein>
    <submittedName>
        <fullName evidence="2">Uncharacterized protein</fullName>
    </submittedName>
</protein>
<dbReference type="Proteomes" id="UP001151760">
    <property type="component" value="Unassembled WGS sequence"/>
</dbReference>
<proteinExistence type="predicted"/>
<feature type="compositionally biased region" description="Basic and acidic residues" evidence="1">
    <location>
        <begin position="316"/>
        <end position="332"/>
    </location>
</feature>
<accession>A0ABQ5FYN2</accession>
<keyword evidence="3" id="KW-1185">Reference proteome</keyword>
<name>A0ABQ5FYN2_9ASTR</name>
<comment type="caution">
    <text evidence="2">The sequence shown here is derived from an EMBL/GenBank/DDBJ whole genome shotgun (WGS) entry which is preliminary data.</text>
</comment>
<feature type="region of interest" description="Disordered" evidence="1">
    <location>
        <begin position="226"/>
        <end position="332"/>
    </location>
</feature>
<reference evidence="2" key="1">
    <citation type="journal article" date="2022" name="Int. J. Mol. Sci.">
        <title>Draft Genome of Tanacetum Coccineum: Genomic Comparison of Closely Related Tanacetum-Family Plants.</title>
        <authorList>
            <person name="Yamashiro T."/>
            <person name="Shiraishi A."/>
            <person name="Nakayama K."/>
            <person name="Satake H."/>
        </authorList>
    </citation>
    <scope>NUCLEOTIDE SEQUENCE</scope>
</reference>
<sequence length="332" mass="36652">MITCSGLRFSEHSILPPIPQTTTTASPVISTITPVLQQQSTPIFTSPITIEAPTFTTAVLETPTITTVAFNVVQLRVADLEKDVTKLKKVDHSAEILAAIRSHVLAVVNKYLGSSLGDALQKVLQQHTIDLIQQQSQKQSIDLEQEPTKSTSKILKVKKEQADKQKMTKYTIKSTDRAALNEYDLKHALFQSKNDSKSFNKHSANQVLYHDLIEALIVDEESMDKGVADSLKQQKRMHGDDDEDPSSEPNQGKKTKRTRTKESESSKKTSTTKETSKGKAPTKGSKAGKSVTAEESVKEIITNVVMDDAVNPDVEDVVRDDDQPQDTLEPKT</sequence>
<evidence type="ECO:0000313" key="2">
    <source>
        <dbReference type="EMBL" id="GJT68058.1"/>
    </source>
</evidence>